<comment type="similarity">
    <text evidence="1 3">Belongs to the short-chain dehydrogenases/reductases (SDR) family.</text>
</comment>
<evidence type="ECO:0000256" key="2">
    <source>
        <dbReference type="ARBA" id="ARBA00023002"/>
    </source>
</evidence>
<dbReference type="PROSITE" id="PS00061">
    <property type="entry name" value="ADH_SHORT"/>
    <property type="match status" value="1"/>
</dbReference>
<dbReference type="InterPro" id="IPR020904">
    <property type="entry name" value="Sc_DH/Rdtase_CS"/>
</dbReference>
<dbReference type="PRINTS" id="PR00080">
    <property type="entry name" value="SDRFAMILY"/>
</dbReference>
<dbReference type="RefSeq" id="WP_345526907.1">
    <property type="nucleotide sequence ID" value="NZ_BAABKN010000014.1"/>
</dbReference>
<dbReference type="PRINTS" id="PR00081">
    <property type="entry name" value="GDHRDH"/>
</dbReference>
<reference evidence="5" key="1">
    <citation type="journal article" date="2019" name="Int. J. Syst. Evol. Microbiol.">
        <title>The Global Catalogue of Microorganisms (GCM) 10K type strain sequencing project: providing services to taxonomists for standard genome sequencing and annotation.</title>
        <authorList>
            <consortium name="The Broad Institute Genomics Platform"/>
            <consortium name="The Broad Institute Genome Sequencing Center for Infectious Disease"/>
            <person name="Wu L."/>
            <person name="Ma J."/>
        </authorList>
    </citation>
    <scope>NUCLEOTIDE SEQUENCE [LARGE SCALE GENOMIC DNA]</scope>
    <source>
        <strain evidence="5">JCM 18532</strain>
    </source>
</reference>
<dbReference type="PANTHER" id="PTHR43008">
    <property type="entry name" value="BENZIL REDUCTASE"/>
    <property type="match status" value="1"/>
</dbReference>
<evidence type="ECO:0000313" key="4">
    <source>
        <dbReference type="EMBL" id="GAA4738207.1"/>
    </source>
</evidence>
<evidence type="ECO:0000313" key="5">
    <source>
        <dbReference type="Proteomes" id="UP001499882"/>
    </source>
</evidence>
<dbReference type="SUPFAM" id="SSF51735">
    <property type="entry name" value="NAD(P)-binding Rossmann-fold domains"/>
    <property type="match status" value="1"/>
</dbReference>
<dbReference type="InterPro" id="IPR002347">
    <property type="entry name" value="SDR_fam"/>
</dbReference>
<evidence type="ECO:0000256" key="1">
    <source>
        <dbReference type="ARBA" id="ARBA00006484"/>
    </source>
</evidence>
<protein>
    <submittedName>
        <fullName evidence="4">SDR family NAD(P)-dependent oxidoreductase</fullName>
    </submittedName>
</protein>
<proteinExistence type="inferred from homology"/>
<dbReference type="Proteomes" id="UP001499882">
    <property type="component" value="Unassembled WGS sequence"/>
</dbReference>
<dbReference type="EMBL" id="BAABKN010000014">
    <property type="protein sequence ID" value="GAA4738207.1"/>
    <property type="molecule type" value="Genomic_DNA"/>
</dbReference>
<dbReference type="PANTHER" id="PTHR43008:SF4">
    <property type="entry name" value="CHAIN DEHYDROGENASE, PUTATIVE (AFU_ORTHOLOGUE AFUA_4G08710)-RELATED"/>
    <property type="match status" value="1"/>
</dbReference>
<keyword evidence="2" id="KW-0560">Oxidoreductase</keyword>
<dbReference type="Gene3D" id="3.40.50.720">
    <property type="entry name" value="NAD(P)-binding Rossmann-like Domain"/>
    <property type="match status" value="1"/>
</dbReference>
<sequence>MTAAGWLAGEVAVVTGGGSGIGRAVVERFVAEGCRVVVADIDPDRLAEVQATLGESVATIVTDVRDYAQNAAAVARAVDTFGRLDVFVANAGLGDKFTELADLPAESIATAFAQVFDVNVLGVIHGAKAALPELLKTRGCVVVTLSNASTRPDGGGVMYVASKHAALGVVRQLAHELAPLVRVNAVAPGATRTNFSSPSAFGEAAAGLQASSRYAPVEERTPMNVLPDPEDHAAAYVLLASRVQASVVTGTVIESDGGLGIRGLRRVRGGDDLVRRVLGDD</sequence>
<organism evidence="4 5">
    <name type="scientific">Nocardioides endophyticus</name>
    <dbReference type="NCBI Taxonomy" id="1353775"/>
    <lineage>
        <taxon>Bacteria</taxon>
        <taxon>Bacillati</taxon>
        <taxon>Actinomycetota</taxon>
        <taxon>Actinomycetes</taxon>
        <taxon>Propionibacteriales</taxon>
        <taxon>Nocardioidaceae</taxon>
        <taxon>Nocardioides</taxon>
    </lineage>
</organism>
<keyword evidence="5" id="KW-1185">Reference proteome</keyword>
<dbReference type="Pfam" id="PF00106">
    <property type="entry name" value="adh_short"/>
    <property type="match status" value="1"/>
</dbReference>
<dbReference type="InterPro" id="IPR036291">
    <property type="entry name" value="NAD(P)-bd_dom_sf"/>
</dbReference>
<accession>A0ABP8YVD3</accession>
<gene>
    <name evidence="4" type="ORF">GCM10023350_22900</name>
</gene>
<comment type="caution">
    <text evidence="4">The sequence shown here is derived from an EMBL/GenBank/DDBJ whole genome shotgun (WGS) entry which is preliminary data.</text>
</comment>
<name>A0ABP8YVD3_9ACTN</name>
<evidence type="ECO:0000256" key="3">
    <source>
        <dbReference type="RuleBase" id="RU000363"/>
    </source>
</evidence>